<dbReference type="SMART" id="SM01000">
    <property type="entry name" value="Aha1_N"/>
    <property type="match status" value="1"/>
</dbReference>
<evidence type="ECO:0000313" key="3">
    <source>
        <dbReference type="EMBL" id="GHP05084.1"/>
    </source>
</evidence>
<dbReference type="OrthoDB" id="567237at2759"/>
<dbReference type="GO" id="GO:0001671">
    <property type="term" value="F:ATPase activator activity"/>
    <property type="evidence" value="ECO:0007669"/>
    <property type="project" value="InterPro"/>
</dbReference>
<evidence type="ECO:0000259" key="2">
    <source>
        <dbReference type="SMART" id="SM01000"/>
    </source>
</evidence>
<keyword evidence="4" id="KW-1185">Reference proteome</keyword>
<dbReference type="Gene3D" id="3.15.10.20">
    <property type="entry name" value="Activator of Hsp90 ATPase Aha1, N-terminal domain"/>
    <property type="match status" value="1"/>
</dbReference>
<comment type="similarity">
    <text evidence="1">Belongs to the AHA1 family.</text>
</comment>
<sequence length="179" mass="20302">MAKWGEGDERWIVSERQDGQNINGWHWQEKCVLPYFRERIASELVGLKPSESECLAAAATPTITDLKELTGEASLTIRKGNKKFAYYDVTIVLNWKGKKQKPTPSTSEENKDDDDDDLVQGTIKITEFAEGNDEDDYTFAVTVEGKGNDRVKRAMATLKKDIFDRLGEFLNTMKKQLCS</sequence>
<dbReference type="Pfam" id="PF09229">
    <property type="entry name" value="Aha1_N"/>
    <property type="match status" value="1"/>
</dbReference>
<organism evidence="3 4">
    <name type="scientific">Pycnococcus provasolii</name>
    <dbReference type="NCBI Taxonomy" id="41880"/>
    <lineage>
        <taxon>Eukaryota</taxon>
        <taxon>Viridiplantae</taxon>
        <taxon>Chlorophyta</taxon>
        <taxon>Pseudoscourfieldiophyceae</taxon>
        <taxon>Pseudoscourfieldiales</taxon>
        <taxon>Pycnococcaceae</taxon>
        <taxon>Pycnococcus</taxon>
    </lineage>
</organism>
<evidence type="ECO:0000256" key="1">
    <source>
        <dbReference type="ARBA" id="ARBA00006817"/>
    </source>
</evidence>
<dbReference type="InterPro" id="IPR036338">
    <property type="entry name" value="Aha1"/>
</dbReference>
<dbReference type="PANTHER" id="PTHR13009:SF21">
    <property type="entry name" value="ACTIVATOR OF HSP90 ATPASE"/>
    <property type="match status" value="1"/>
</dbReference>
<protein>
    <recommendedName>
        <fullName evidence="2">Activator of Hsp90 ATPase AHSA1-like N-terminal domain-containing protein</fullName>
    </recommendedName>
</protein>
<dbReference type="GO" id="GO:0006457">
    <property type="term" value="P:protein folding"/>
    <property type="evidence" value="ECO:0007669"/>
    <property type="project" value="TreeGrafter"/>
</dbReference>
<dbReference type="GO" id="GO:0005829">
    <property type="term" value="C:cytosol"/>
    <property type="evidence" value="ECO:0007669"/>
    <property type="project" value="TreeGrafter"/>
</dbReference>
<dbReference type="PANTHER" id="PTHR13009">
    <property type="entry name" value="HEAT SHOCK PROTEIN 90 HSP90 CO-CHAPERONE AHA-1"/>
    <property type="match status" value="1"/>
</dbReference>
<dbReference type="InterPro" id="IPR015310">
    <property type="entry name" value="AHSA1-like_N"/>
</dbReference>
<accession>A0A830HDD7</accession>
<name>A0A830HDD7_9CHLO</name>
<dbReference type="GO" id="GO:0051087">
    <property type="term" value="F:protein-folding chaperone binding"/>
    <property type="evidence" value="ECO:0007669"/>
    <property type="project" value="InterPro"/>
</dbReference>
<gene>
    <name evidence="3" type="ORF">PPROV_000383600</name>
</gene>
<reference evidence="3" key="1">
    <citation type="submission" date="2020-10" db="EMBL/GenBank/DDBJ databases">
        <title>Unveiling of a novel bifunctional photoreceptor, Dualchrome1, isolated from a cosmopolitan green alga.</title>
        <authorList>
            <person name="Suzuki S."/>
            <person name="Kawachi M."/>
        </authorList>
    </citation>
    <scope>NUCLEOTIDE SEQUENCE</scope>
    <source>
        <strain evidence="3">NIES 2893</strain>
    </source>
</reference>
<dbReference type="SUPFAM" id="SSF103111">
    <property type="entry name" value="Activator of Hsp90 ATPase, Aha1"/>
    <property type="match status" value="1"/>
</dbReference>
<dbReference type="Proteomes" id="UP000660262">
    <property type="component" value="Unassembled WGS sequence"/>
</dbReference>
<evidence type="ECO:0000313" key="4">
    <source>
        <dbReference type="Proteomes" id="UP000660262"/>
    </source>
</evidence>
<feature type="domain" description="Activator of Hsp90 ATPase AHSA1-like N-terminal" evidence="2">
    <location>
        <begin position="29"/>
        <end position="175"/>
    </location>
</feature>
<dbReference type="EMBL" id="BNJQ01000009">
    <property type="protein sequence ID" value="GHP05084.1"/>
    <property type="molecule type" value="Genomic_DNA"/>
</dbReference>
<dbReference type="AlphaFoldDB" id="A0A830HDD7"/>
<comment type="caution">
    <text evidence="3">The sequence shown here is derived from an EMBL/GenBank/DDBJ whole genome shotgun (WGS) entry which is preliminary data.</text>
</comment>
<proteinExistence type="inferred from homology"/>